<reference evidence="1" key="1">
    <citation type="journal article" date="2014" name="Front. Microbiol.">
        <title>High frequency of phylogenetically diverse reductive dehalogenase-homologous genes in deep subseafloor sedimentary metagenomes.</title>
        <authorList>
            <person name="Kawai M."/>
            <person name="Futagami T."/>
            <person name="Toyoda A."/>
            <person name="Takaki Y."/>
            <person name="Nishi S."/>
            <person name="Hori S."/>
            <person name="Arai W."/>
            <person name="Tsubouchi T."/>
            <person name="Morono Y."/>
            <person name="Uchiyama I."/>
            <person name="Ito T."/>
            <person name="Fujiyama A."/>
            <person name="Inagaki F."/>
            <person name="Takami H."/>
        </authorList>
    </citation>
    <scope>NUCLEOTIDE SEQUENCE</scope>
    <source>
        <strain evidence="1">Expedition CK06-06</strain>
    </source>
</reference>
<organism evidence="1">
    <name type="scientific">marine sediment metagenome</name>
    <dbReference type="NCBI Taxonomy" id="412755"/>
    <lineage>
        <taxon>unclassified sequences</taxon>
        <taxon>metagenomes</taxon>
        <taxon>ecological metagenomes</taxon>
    </lineage>
</organism>
<protein>
    <submittedName>
        <fullName evidence="1">Uncharacterized protein</fullName>
    </submittedName>
</protein>
<dbReference type="AlphaFoldDB" id="X1TYM3"/>
<sequence length="162" mass="18410">GFVQFGPMENSGIISIPDYVKAVQQGRAVQEITPLQVADRLEKWADSALEAVKQLAQDSSSRELRHVLADIASMLYLGKYYAAKIHGAVELAMFQNTNYQHHKTRAVEHLTRAAEHWKAYAGKAASQYRPQLLARTRHLDWMKLLEDVEKDIDIAQNAQPRR</sequence>
<gene>
    <name evidence="1" type="ORF">S12H4_28836</name>
</gene>
<dbReference type="EMBL" id="BARW01016573">
    <property type="protein sequence ID" value="GAI92660.1"/>
    <property type="molecule type" value="Genomic_DNA"/>
</dbReference>
<feature type="non-terminal residue" evidence="1">
    <location>
        <position position="1"/>
    </location>
</feature>
<accession>X1TYM3</accession>
<name>X1TYM3_9ZZZZ</name>
<proteinExistence type="predicted"/>
<comment type="caution">
    <text evidence="1">The sequence shown here is derived from an EMBL/GenBank/DDBJ whole genome shotgun (WGS) entry which is preliminary data.</text>
</comment>
<evidence type="ECO:0000313" key="1">
    <source>
        <dbReference type="EMBL" id="GAI92660.1"/>
    </source>
</evidence>